<sequence>MQKSTQFYWVKQAVTATILAAKIILIFNKATNKTRTETSYYPLPAGHTAPQTNAVGAHVTTIHVSTFAGDPEKEIVLAYPTALGVENPVYSWQGTLPTIDAMGKPVCSTVSPPSRATIPYQAAITPSFTVGTKDKEDPFGYLYSLDKPVCLHPANPDINPDDAAPKLCSADGVCGAHALQTALYLTETSSSFENVPDAANKPPPTPTPYNPYLVPAPKPNPPDPAPAPKPNPPYPAPAPKPNPADPALAPKPPTPVPNTPALVPAQTTPVPSQPIKTPDAAAGIAALLNPGSQPAPAQVGWTPPAIPQPTIGTGGVNTQAANSPIAETPNSPPPAPAPAPAAVIVVGSNSITANPDSVFVIGGQSLSPGGAVIVDGTSITLDSAGQVAVVGGVTQQVQTVPAAQNEPPAPAPTPIFSIGDQTITAHPNAPIVVAGETIAPGTAVVVEGNTISVLPSSVGIVVNGVTQIFQPEPHPLPPPGLILNGQTYTVNPQSAYVIGEQTLSPGQTIVVSGTTIALAPSGDVAVINGVTQTIAPSPAPTITTNDPNGIGNNATTPTISSTSTNGVGDYIASGIGFGSNGTSKPKATTTSAGAGNSGIEMGALFFGSLIGIFGVMLLI</sequence>
<feature type="compositionally biased region" description="Polar residues" evidence="1">
    <location>
        <begin position="545"/>
        <end position="561"/>
    </location>
</feature>
<comment type="caution">
    <text evidence="2">The sequence shown here is derived from an EMBL/GenBank/DDBJ whole genome shotgun (WGS) entry which is preliminary data.</text>
</comment>
<evidence type="ECO:0000313" key="3">
    <source>
        <dbReference type="Proteomes" id="UP000433883"/>
    </source>
</evidence>
<dbReference type="EMBL" id="WNWQ01000442">
    <property type="protein sequence ID" value="KAE9967873.1"/>
    <property type="molecule type" value="Genomic_DNA"/>
</dbReference>
<name>A0A8H3UE04_VENIN</name>
<evidence type="ECO:0000313" key="2">
    <source>
        <dbReference type="EMBL" id="KAE9967873.1"/>
    </source>
</evidence>
<feature type="compositionally biased region" description="Pro residues" evidence="1">
    <location>
        <begin position="201"/>
        <end position="258"/>
    </location>
</feature>
<accession>A0A8H3UE04</accession>
<reference evidence="2 3" key="1">
    <citation type="submission" date="2019-11" db="EMBL/GenBank/DDBJ databases">
        <title>Venturia inaequalis Genome Resource.</title>
        <authorList>
            <person name="Lichtner F.J."/>
        </authorList>
    </citation>
    <scope>NUCLEOTIDE SEQUENCE [LARGE SCALE GENOMIC DNA]</scope>
    <source>
        <strain evidence="2">Bline_iso_100314</strain>
    </source>
</reference>
<feature type="region of interest" description="Disordered" evidence="1">
    <location>
        <begin position="194"/>
        <end position="273"/>
    </location>
</feature>
<gene>
    <name evidence="2" type="ORF">BLS_006139</name>
</gene>
<evidence type="ECO:0000256" key="1">
    <source>
        <dbReference type="SAM" id="MobiDB-lite"/>
    </source>
</evidence>
<feature type="region of interest" description="Disordered" evidence="1">
    <location>
        <begin position="538"/>
        <end position="561"/>
    </location>
</feature>
<proteinExistence type="predicted"/>
<organism evidence="2 3">
    <name type="scientific">Venturia inaequalis</name>
    <name type="common">Apple scab fungus</name>
    <dbReference type="NCBI Taxonomy" id="5025"/>
    <lineage>
        <taxon>Eukaryota</taxon>
        <taxon>Fungi</taxon>
        <taxon>Dikarya</taxon>
        <taxon>Ascomycota</taxon>
        <taxon>Pezizomycotina</taxon>
        <taxon>Dothideomycetes</taxon>
        <taxon>Pleosporomycetidae</taxon>
        <taxon>Venturiales</taxon>
        <taxon>Venturiaceae</taxon>
        <taxon>Venturia</taxon>
    </lineage>
</organism>
<protein>
    <submittedName>
        <fullName evidence="2">Uncharacterized protein</fullName>
    </submittedName>
</protein>
<dbReference type="Proteomes" id="UP000433883">
    <property type="component" value="Unassembled WGS sequence"/>
</dbReference>
<dbReference type="PRINTS" id="PR01217">
    <property type="entry name" value="PRICHEXTENSN"/>
</dbReference>
<dbReference type="AlphaFoldDB" id="A0A8H3UE04"/>